<keyword evidence="2" id="KW-1185">Reference proteome</keyword>
<organism evidence="1 2">
    <name type="scientific">Gracilinema caldarium (strain ATCC 51460 / DSM 7334 / H1)</name>
    <name type="common">Treponema caldarium</name>
    <dbReference type="NCBI Taxonomy" id="744872"/>
    <lineage>
        <taxon>Bacteria</taxon>
        <taxon>Pseudomonadati</taxon>
        <taxon>Spirochaetota</taxon>
        <taxon>Spirochaetia</taxon>
        <taxon>Spirochaetales</taxon>
        <taxon>Breznakiellaceae</taxon>
        <taxon>Gracilinema</taxon>
    </lineage>
</organism>
<dbReference type="RefSeq" id="WP_013967812.1">
    <property type="nucleotide sequence ID" value="NC_015732.1"/>
</dbReference>
<protein>
    <submittedName>
        <fullName evidence="1">Uncharacterized protein</fullName>
    </submittedName>
</protein>
<dbReference type="HOGENOM" id="CLU_1440470_0_0_12"/>
<proteinExistence type="predicted"/>
<accession>F8EZY7</accession>
<dbReference type="KEGG" id="scd:Spica_0335"/>
<dbReference type="STRING" id="744872.Spica_0335"/>
<dbReference type="OrthoDB" id="9889897at2"/>
<gene>
    <name evidence="1" type="ordered locus">Spica_0335</name>
</gene>
<evidence type="ECO:0000313" key="1">
    <source>
        <dbReference type="EMBL" id="AEJ18500.1"/>
    </source>
</evidence>
<dbReference type="AlphaFoldDB" id="F8EZY7"/>
<evidence type="ECO:0000313" key="2">
    <source>
        <dbReference type="Proteomes" id="UP000000503"/>
    </source>
</evidence>
<sequence length="188" mass="21471">MKKHQIICLNFLFIVSIINGFTAGRADIVSGGKVKQARMSSWQDGRIIPVYVLSREINKTYIEGMYIPQGIAAYYPNQFTMNAKERRIQFENRYSYRILEKHLIQEDVWLYSVETSSTLTAPEHTKIYTIFFNRSSLVSNSGEAIQPATYALERGARMSGCTSGTVYIDSLLYNEKDKRFKAVVVVSP</sequence>
<dbReference type="Proteomes" id="UP000000503">
    <property type="component" value="Chromosome"/>
</dbReference>
<dbReference type="EMBL" id="CP002868">
    <property type="protein sequence ID" value="AEJ18500.1"/>
    <property type="molecule type" value="Genomic_DNA"/>
</dbReference>
<reference evidence="2" key="1">
    <citation type="journal article" date="2013" name="Stand. Genomic Sci.">
        <title>Genome sequence of the thermophilic fresh-water bacterium Spirochaeta caldaria type strain (H1(T)), reclassification of Spirochaeta caldaria, Spirochaeta stenostrepta, and Spirochaeta zuelzerae in the genus Treponema as Treponema caldaria comb. nov., Treponema stenostrepta comb. nov., and Treponema zuelzerae comb. nov., and emendation of the genus Treponema.</title>
        <authorList>
            <person name="Abt B."/>
            <person name="Goker M."/>
            <person name="Scheuner C."/>
            <person name="Han C."/>
            <person name="Lu M."/>
            <person name="Misra M."/>
            <person name="Lapidus A."/>
            <person name="Nolan M."/>
            <person name="Lucas S."/>
            <person name="Hammon N."/>
            <person name="Deshpande S."/>
            <person name="Cheng J.F."/>
            <person name="Tapia R."/>
            <person name="Goodwin L.A."/>
            <person name="Pitluck S."/>
            <person name="Liolios K."/>
            <person name="Pagani I."/>
            <person name="Ivanova N."/>
            <person name="Mavromatis K."/>
            <person name="Mikhailova N."/>
            <person name="Huntemann M."/>
            <person name="Pati A."/>
            <person name="Chen A."/>
            <person name="Palaniappan K."/>
            <person name="Land M."/>
            <person name="Hauser L."/>
            <person name="Jeffries C.D."/>
            <person name="Rohde M."/>
            <person name="Spring S."/>
            <person name="Gronow S."/>
            <person name="Detter J.C."/>
            <person name="Bristow J."/>
            <person name="Eisen J.A."/>
            <person name="Markowitz V."/>
            <person name="Hugenholtz P."/>
            <person name="Kyrpides N.C."/>
            <person name="Woyke T."/>
            <person name="Klenk H.P."/>
        </authorList>
    </citation>
    <scope>NUCLEOTIDE SEQUENCE</scope>
    <source>
        <strain evidence="2">ATCC 51460 / DSM 7334 / H1</strain>
    </source>
</reference>
<name>F8EZY7_GRAC1</name>